<evidence type="ECO:0000256" key="2">
    <source>
        <dbReference type="ARBA" id="ARBA00023043"/>
    </source>
</evidence>
<evidence type="ECO:0000256" key="3">
    <source>
        <dbReference type="PROSITE-ProRule" id="PRU00023"/>
    </source>
</evidence>
<feature type="domain" description="GPI inositol-deacylase winged helix" evidence="4">
    <location>
        <begin position="387"/>
        <end position="466"/>
    </location>
</feature>
<feature type="repeat" description="ANK" evidence="3">
    <location>
        <begin position="670"/>
        <end position="694"/>
    </location>
</feature>
<dbReference type="GO" id="GO:0005634">
    <property type="term" value="C:nucleus"/>
    <property type="evidence" value="ECO:0007669"/>
    <property type="project" value="TreeGrafter"/>
</dbReference>
<dbReference type="SMART" id="SM00248">
    <property type="entry name" value="ANK"/>
    <property type="match status" value="8"/>
</dbReference>
<keyword evidence="2 3" id="KW-0040">ANK repeat</keyword>
<dbReference type="Pfam" id="PF22939">
    <property type="entry name" value="WHD_GPIID"/>
    <property type="match status" value="1"/>
</dbReference>
<feature type="domain" description="Nephrocystin 3-like N-terminal" evidence="5">
    <location>
        <begin position="126"/>
        <end position="278"/>
    </location>
</feature>
<organism evidence="6 7">
    <name type="scientific">Phialocephala subalpina</name>
    <dbReference type="NCBI Taxonomy" id="576137"/>
    <lineage>
        <taxon>Eukaryota</taxon>
        <taxon>Fungi</taxon>
        <taxon>Dikarya</taxon>
        <taxon>Ascomycota</taxon>
        <taxon>Pezizomycotina</taxon>
        <taxon>Leotiomycetes</taxon>
        <taxon>Helotiales</taxon>
        <taxon>Mollisiaceae</taxon>
        <taxon>Phialocephala</taxon>
        <taxon>Phialocephala fortinii species complex</taxon>
    </lineage>
</organism>
<protein>
    <submittedName>
        <fullName evidence="6">Related to 2-5A-dependent ribonuclease</fullName>
    </submittedName>
</protein>
<dbReference type="Pfam" id="PF24883">
    <property type="entry name" value="NPHP3_N"/>
    <property type="match status" value="1"/>
</dbReference>
<dbReference type="STRING" id="576137.A0A1L7XTX8"/>
<evidence type="ECO:0000259" key="5">
    <source>
        <dbReference type="Pfam" id="PF24883"/>
    </source>
</evidence>
<dbReference type="AlphaFoldDB" id="A0A1L7XTX8"/>
<keyword evidence="7" id="KW-1185">Reference proteome</keyword>
<evidence type="ECO:0000313" key="6">
    <source>
        <dbReference type="EMBL" id="CZR68455.1"/>
    </source>
</evidence>
<dbReference type="Pfam" id="PF13637">
    <property type="entry name" value="Ank_4"/>
    <property type="match status" value="1"/>
</dbReference>
<dbReference type="PROSITE" id="PS50088">
    <property type="entry name" value="ANK_REPEAT"/>
    <property type="match status" value="3"/>
</dbReference>
<dbReference type="InterPro" id="IPR027417">
    <property type="entry name" value="P-loop_NTPase"/>
</dbReference>
<feature type="repeat" description="ANK" evidence="3">
    <location>
        <begin position="636"/>
        <end position="660"/>
    </location>
</feature>
<dbReference type="PROSITE" id="PS50297">
    <property type="entry name" value="ANK_REP_REGION"/>
    <property type="match status" value="3"/>
</dbReference>
<dbReference type="Pfam" id="PF00023">
    <property type="entry name" value="Ank"/>
    <property type="match status" value="1"/>
</dbReference>
<evidence type="ECO:0000256" key="1">
    <source>
        <dbReference type="ARBA" id="ARBA00022737"/>
    </source>
</evidence>
<dbReference type="Gene3D" id="1.25.40.20">
    <property type="entry name" value="Ankyrin repeat-containing domain"/>
    <property type="match status" value="2"/>
</dbReference>
<keyword evidence="1" id="KW-0677">Repeat</keyword>
<feature type="repeat" description="ANK" evidence="3">
    <location>
        <begin position="772"/>
        <end position="796"/>
    </location>
</feature>
<name>A0A1L7XTX8_9HELO</name>
<dbReference type="InterPro" id="IPR002110">
    <property type="entry name" value="Ankyrin_rpt"/>
</dbReference>
<dbReference type="Gene3D" id="3.40.50.300">
    <property type="entry name" value="P-loop containing nucleotide triphosphate hydrolases"/>
    <property type="match status" value="1"/>
</dbReference>
<evidence type="ECO:0000259" key="4">
    <source>
        <dbReference type="Pfam" id="PF22939"/>
    </source>
</evidence>
<dbReference type="Proteomes" id="UP000184330">
    <property type="component" value="Unassembled WGS sequence"/>
</dbReference>
<dbReference type="EMBL" id="FJOG01000055">
    <property type="protein sequence ID" value="CZR68455.1"/>
    <property type="molecule type" value="Genomic_DNA"/>
</dbReference>
<dbReference type="GO" id="GO:0000976">
    <property type="term" value="F:transcription cis-regulatory region binding"/>
    <property type="evidence" value="ECO:0007669"/>
    <property type="project" value="TreeGrafter"/>
</dbReference>
<dbReference type="InterPro" id="IPR036770">
    <property type="entry name" value="Ankyrin_rpt-contain_sf"/>
</dbReference>
<evidence type="ECO:0000313" key="7">
    <source>
        <dbReference type="Proteomes" id="UP000184330"/>
    </source>
</evidence>
<dbReference type="InterPro" id="IPR056884">
    <property type="entry name" value="NPHP3-like_N"/>
</dbReference>
<dbReference type="InterPro" id="IPR054471">
    <property type="entry name" value="GPIID_WHD"/>
</dbReference>
<dbReference type="PANTHER" id="PTHR24193:SF121">
    <property type="entry name" value="ADA2A-CONTAINING COMPLEX COMPONENT 3, ISOFORM D"/>
    <property type="match status" value="1"/>
</dbReference>
<dbReference type="Pfam" id="PF12796">
    <property type="entry name" value="Ank_2"/>
    <property type="match status" value="2"/>
</dbReference>
<reference evidence="6 7" key="1">
    <citation type="submission" date="2016-03" db="EMBL/GenBank/DDBJ databases">
        <authorList>
            <person name="Ploux O."/>
        </authorList>
    </citation>
    <scope>NUCLEOTIDE SEQUENCE [LARGE SCALE GENOMIC DNA]</scope>
    <source>
        <strain evidence="6 7">UAMH 11012</strain>
    </source>
</reference>
<proteinExistence type="predicted"/>
<accession>A0A1L7XTX8</accession>
<dbReference type="PANTHER" id="PTHR24193">
    <property type="entry name" value="ANKYRIN REPEAT PROTEIN"/>
    <property type="match status" value="1"/>
</dbReference>
<dbReference type="InterPro" id="IPR050663">
    <property type="entry name" value="Ankyrin-SOCS_Box"/>
</dbReference>
<sequence>MSFGFSVGDFIAAIELANKIRKEFVDAPNANVAFLNRELNDDQKRDLEDIDKGCRNILDELQQILDKNSELSSESGTIGKRIKRVWKRLNWKPEDIDELRSRISTNIGFLNAFNGRLTRDNVVKLTWLETDKQTLFCPGIPEAGKTILISIVVEELTARFHDDESIGIAYLYCNFRRQDEQKIDDLLASLLKQLVESQLSLPGTVKDLYDRYKTKQTRPSLDEVSRAIQSVAALYSRVFIIVDALDECQTSDGCRSIFLTEIFKVQASSGANVLATSRFIPEITEKFDGSILLEIRASEEDVRRYLDGHMFRLPGFVNRSLELQDEIKTGIVLSVKGMFLHAQLHLDSLIGKRSPQAVRNALAKLPTGSDAYDHACKDAMERIKGQVTDQEVLAKQVLSWITCAKRPLITLELQHALAVEVGRPRLEEDNISDVEDMVSVCAGLVTVDKENNIIRLVHYTTQQYFERTQKDWFPDAKTEITKICVTYLSFSAFESRICETDADFEDRLQSHRLYNYAARNWGLHARQASALEPIINFLESRVKVEASSQAMMASKEHTLQPYYSQAVPKHMTGLHLAAFFRLDEVLKALLGGWHNPNLRDTYGQTPLGHAVGNGHGAVDRLLPATGNVYADWRDGDGRTPLSYAARNGHESVVRLLLDTGNVYADWRDRDGRTPLSYAAQNGHGAVLEVLLALGKVDPDAKDGGDWTPLMYAAHYGHEAVAKLLLASEKVDPDAKDLMEWTPLIWAAQFGHTAIVRRLLDTGKVYADLKDDYGRTPLSYAAQNGHEAIVHLLLASGQVNPFVPDFVGWTPLIYAAKNGHKTVVKSLEGNAG</sequence>
<gene>
    <name evidence="6" type="ORF">PAC_18354</name>
</gene>
<dbReference type="SUPFAM" id="SSF48403">
    <property type="entry name" value="Ankyrin repeat"/>
    <property type="match status" value="1"/>
</dbReference>
<dbReference type="OrthoDB" id="195446at2759"/>
<dbReference type="GO" id="GO:0045944">
    <property type="term" value="P:positive regulation of transcription by RNA polymerase II"/>
    <property type="evidence" value="ECO:0007669"/>
    <property type="project" value="TreeGrafter"/>
</dbReference>